<feature type="domain" description="Amidohydrolase-related" evidence="6">
    <location>
        <begin position="51"/>
        <end position="441"/>
    </location>
</feature>
<feature type="modified residue" description="N6-carboxylysine" evidence="5">
    <location>
        <position position="153"/>
    </location>
</feature>
<evidence type="ECO:0000256" key="1">
    <source>
        <dbReference type="ARBA" id="ARBA00001947"/>
    </source>
</evidence>
<evidence type="ECO:0000256" key="5">
    <source>
        <dbReference type="PIRSR" id="PIRSR611778-50"/>
    </source>
</evidence>
<evidence type="ECO:0000313" key="7">
    <source>
        <dbReference type="EMBL" id="RWR49491.1"/>
    </source>
</evidence>
<keyword evidence="8" id="KW-1185">Reference proteome</keyword>
<comment type="cofactor">
    <cofactor evidence="1">
        <name>Zn(2+)</name>
        <dbReference type="ChEBI" id="CHEBI:29105"/>
    </cofactor>
</comment>
<sequence>MTFDRIIRGATVVTGDDARICDIGIAQGRIAALGLALDDTGAEVIEAAGLIALPGGIDSHVHISQPSGPGVVMADDFDSATRAAAFGGNTTVMPFCLPREGETLREAVASYVKLAEGNCHIDAAIHLIVKSTDPVTLGQDLPALYATGFTSFKVFMTYADMALSDRQILEVLKVAKELGAAVMVHAENEDAIEYLRDEAERKGETDPKMHARTRPVPVEREATHRALSLAQIAGVPITIVHVSNGEALDEIRRARLRGQVVHAETCPQYLTLTADDLDRAGFEGAKYVCSPPPRDTAAQADCWAGIELGDFDLYSSDHCPFRFADPEGKDAPGARASFRNIPNGIPGVETRLPILFSEGVVKGRISLPHFARITATNHARLYGLAPRKGMIAVGADADIVLWDPTITRTITQSELHHGADYTPWEGFAVTGWPVATFLRGEPLIRDGVLLAEGRGGVIDCGQPDLRALP</sequence>
<dbReference type="RefSeq" id="WP_128157407.1">
    <property type="nucleotide sequence ID" value="NZ_JBHSOM010000014.1"/>
</dbReference>
<dbReference type="Proteomes" id="UP000288071">
    <property type="component" value="Unassembled WGS sequence"/>
</dbReference>
<proteinExistence type="inferred from homology"/>
<gene>
    <name evidence="7" type="primary">hydA</name>
    <name evidence="7" type="ORF">EOW66_16590</name>
</gene>
<dbReference type="AlphaFoldDB" id="A0A3S3LRG6"/>
<reference evidence="7" key="1">
    <citation type="submission" date="2019-01" db="EMBL/GenBank/DDBJ databases">
        <title>Sinorhodobacter populi sp. nov. isolated from the symptomatic bark tissue of Populus euramericana canker.</title>
        <authorList>
            <person name="Xu G."/>
        </authorList>
    </citation>
    <scope>NUCLEOTIDE SEQUENCE [LARGE SCALE GENOMIC DNA]</scope>
    <source>
        <strain evidence="7">CGMCC 1.12963</strain>
    </source>
</reference>
<dbReference type="Gene3D" id="2.30.40.10">
    <property type="entry name" value="Urease, subunit C, domain 1"/>
    <property type="match status" value="1"/>
</dbReference>
<evidence type="ECO:0000256" key="3">
    <source>
        <dbReference type="ARBA" id="ARBA00022723"/>
    </source>
</evidence>
<dbReference type="Pfam" id="PF01979">
    <property type="entry name" value="Amidohydro_1"/>
    <property type="match status" value="1"/>
</dbReference>
<dbReference type="InterPro" id="IPR032466">
    <property type="entry name" value="Metal_Hydrolase"/>
</dbReference>
<organism evidence="7 8">
    <name type="scientific">Paenirhodobacter huangdaonensis</name>
    <dbReference type="NCBI Taxonomy" id="2501515"/>
    <lineage>
        <taxon>Bacteria</taxon>
        <taxon>Pseudomonadati</taxon>
        <taxon>Pseudomonadota</taxon>
        <taxon>Alphaproteobacteria</taxon>
        <taxon>Rhodobacterales</taxon>
        <taxon>Rhodobacter group</taxon>
        <taxon>Paenirhodobacter</taxon>
    </lineage>
</organism>
<comment type="similarity">
    <text evidence="2">Belongs to the metallo-dependent hydrolases superfamily. Hydantoinase/dihydropyrimidinase family.</text>
</comment>
<keyword evidence="3" id="KW-0479">Metal-binding</keyword>
<dbReference type="PANTHER" id="PTHR11647">
    <property type="entry name" value="HYDRANTOINASE/DIHYDROPYRIMIDINASE FAMILY MEMBER"/>
    <property type="match status" value="1"/>
</dbReference>
<dbReference type="InterPro" id="IPR011059">
    <property type="entry name" value="Metal-dep_hydrolase_composite"/>
</dbReference>
<dbReference type="SUPFAM" id="SSF51556">
    <property type="entry name" value="Metallo-dependent hydrolases"/>
    <property type="match status" value="1"/>
</dbReference>
<dbReference type="GO" id="GO:0004157">
    <property type="term" value="F:dihydropyrimidinase activity"/>
    <property type="evidence" value="ECO:0007669"/>
    <property type="project" value="UniProtKB-EC"/>
</dbReference>
<accession>A0A3S3LRG6</accession>
<dbReference type="InterPro" id="IPR006680">
    <property type="entry name" value="Amidohydro-rel"/>
</dbReference>
<dbReference type="GO" id="GO:0005829">
    <property type="term" value="C:cytosol"/>
    <property type="evidence" value="ECO:0007669"/>
    <property type="project" value="TreeGrafter"/>
</dbReference>
<dbReference type="GO" id="GO:0046872">
    <property type="term" value="F:metal ion binding"/>
    <property type="evidence" value="ECO:0007669"/>
    <property type="project" value="UniProtKB-KW"/>
</dbReference>
<dbReference type="SUPFAM" id="SSF51338">
    <property type="entry name" value="Composite domain of metallo-dependent hydrolases"/>
    <property type="match status" value="2"/>
</dbReference>
<dbReference type="NCBIfam" id="NF009941">
    <property type="entry name" value="PRK13404.1"/>
    <property type="match status" value="1"/>
</dbReference>
<comment type="PTM">
    <text evidence="5">Carbamylation allows a single lysine to coordinate two divalent metal cations.</text>
</comment>
<dbReference type="CDD" id="cd01314">
    <property type="entry name" value="D-HYD"/>
    <property type="match status" value="1"/>
</dbReference>
<dbReference type="FunFam" id="3.20.20.140:FF:000174">
    <property type="entry name" value="Dihydropyrimidinase-related protein 2"/>
    <property type="match status" value="1"/>
</dbReference>
<dbReference type="InterPro" id="IPR050378">
    <property type="entry name" value="Metallo-dep_Hydrolases_sf"/>
</dbReference>
<comment type="caution">
    <text evidence="7">The sequence shown here is derived from an EMBL/GenBank/DDBJ whole genome shotgun (WGS) entry which is preliminary data.</text>
</comment>
<dbReference type="NCBIfam" id="TIGR02033">
    <property type="entry name" value="D-hydantoinase"/>
    <property type="match status" value="1"/>
</dbReference>
<dbReference type="EMBL" id="SAVA01000011">
    <property type="protein sequence ID" value="RWR49491.1"/>
    <property type="molecule type" value="Genomic_DNA"/>
</dbReference>
<reference evidence="7" key="2">
    <citation type="submission" date="2019-01" db="EMBL/GenBank/DDBJ databases">
        <authorList>
            <person name="Li Y."/>
        </authorList>
    </citation>
    <scope>NUCLEOTIDE SEQUENCE [LARGE SCALE GENOMIC DNA]</scope>
    <source>
        <strain evidence="7">CGMCC 1.12963</strain>
    </source>
</reference>
<name>A0A3S3LRG6_9RHOB</name>
<evidence type="ECO:0000256" key="2">
    <source>
        <dbReference type="ARBA" id="ARBA00008829"/>
    </source>
</evidence>
<dbReference type="InterPro" id="IPR011778">
    <property type="entry name" value="Hydantoinase/dihydroPyrase"/>
</dbReference>
<evidence type="ECO:0000313" key="8">
    <source>
        <dbReference type="Proteomes" id="UP000288071"/>
    </source>
</evidence>
<dbReference type="Gene3D" id="3.20.20.140">
    <property type="entry name" value="Metal-dependent hydrolases"/>
    <property type="match status" value="1"/>
</dbReference>
<keyword evidence="4 7" id="KW-0378">Hydrolase</keyword>
<dbReference type="PANTHER" id="PTHR11647:SF1">
    <property type="entry name" value="COLLAPSIN RESPONSE MEDIATOR PROTEIN"/>
    <property type="match status" value="1"/>
</dbReference>
<dbReference type="EC" id="3.5.2.2" evidence="7"/>
<evidence type="ECO:0000256" key="4">
    <source>
        <dbReference type="ARBA" id="ARBA00022801"/>
    </source>
</evidence>
<evidence type="ECO:0000259" key="6">
    <source>
        <dbReference type="Pfam" id="PF01979"/>
    </source>
</evidence>
<protein>
    <submittedName>
        <fullName evidence="7">Dihydropyrimidinase</fullName>
        <ecNumber evidence="7">3.5.2.2</ecNumber>
    </submittedName>
</protein>